<reference evidence="1 2" key="1">
    <citation type="journal article" date="2013" name="Genome Biol. Evol.">
        <title>Genomes of Stigonematalean cyanobacteria (subsection V) and the evolution of oxygenic photosynthesis from prokaryotes to plastids.</title>
        <authorList>
            <person name="Dagan T."/>
            <person name="Roettger M."/>
            <person name="Stucken K."/>
            <person name="Landan G."/>
            <person name="Koch R."/>
            <person name="Major P."/>
            <person name="Gould S.B."/>
            <person name="Goremykin V.V."/>
            <person name="Rippka R."/>
            <person name="Tandeau de Marsac N."/>
            <person name="Gugger M."/>
            <person name="Lockhart P.J."/>
            <person name="Allen J.F."/>
            <person name="Brune I."/>
            <person name="Maus I."/>
            <person name="Puhler A."/>
            <person name="Martin W.F."/>
        </authorList>
    </citation>
    <scope>NUCLEOTIDE SEQUENCE [LARGE SCALE GENOMIC DNA]</scope>
    <source>
        <strain evidence="1 2">PCC 7110</strain>
    </source>
</reference>
<proteinExistence type="predicted"/>
<keyword evidence="2" id="KW-1185">Reference proteome</keyword>
<sequence length="94" mass="11041">MFLGIWAIAYITLKKHGEWGVGSREWEKSVSFIHKRWHAACGTLLSRGTIIIISKKIDFSSKNLQTETKTTEHVFPCNCHKYTMYQDRHQVDNW</sequence>
<comment type="caution">
    <text evidence="1">The sequence shown here is derived from an EMBL/GenBank/DDBJ whole genome shotgun (WGS) entry which is preliminary data.</text>
</comment>
<accession>A0A139WXF9</accession>
<evidence type="ECO:0000313" key="1">
    <source>
        <dbReference type="EMBL" id="KYC37093.1"/>
    </source>
</evidence>
<dbReference type="STRING" id="128403.WA1_46530"/>
<dbReference type="AlphaFoldDB" id="A0A139WXF9"/>
<dbReference type="EMBL" id="ANNX02000047">
    <property type="protein sequence ID" value="KYC37093.1"/>
    <property type="molecule type" value="Genomic_DNA"/>
</dbReference>
<name>A0A139WXF9_9CYAN</name>
<gene>
    <name evidence="1" type="ORF">WA1_46530</name>
</gene>
<dbReference type="Proteomes" id="UP000076925">
    <property type="component" value="Unassembled WGS sequence"/>
</dbReference>
<evidence type="ECO:0000313" key="2">
    <source>
        <dbReference type="Proteomes" id="UP000076925"/>
    </source>
</evidence>
<organism evidence="1 2">
    <name type="scientific">Scytonema hofmannii PCC 7110</name>
    <dbReference type="NCBI Taxonomy" id="128403"/>
    <lineage>
        <taxon>Bacteria</taxon>
        <taxon>Bacillati</taxon>
        <taxon>Cyanobacteriota</taxon>
        <taxon>Cyanophyceae</taxon>
        <taxon>Nostocales</taxon>
        <taxon>Scytonemataceae</taxon>
        <taxon>Scytonema</taxon>
    </lineage>
</organism>
<protein>
    <submittedName>
        <fullName evidence="1">Uncharacterized protein</fullName>
    </submittedName>
</protein>